<evidence type="ECO:0000313" key="1">
    <source>
        <dbReference type="EMBL" id="GAA1807518.1"/>
    </source>
</evidence>
<sequence>MHVTTMRFHLDQLEHAGLVLSHFTTAFGVGRPRKVYVLAPEADRPDRSATHLKLLAGLLSEAFDSNVTPEQTGARWIQEHVELERTGPAATPGAWLTKIGRLMDILRRWGYSADVSTTGGGRSCRIDLVDCPFLDLARVYPEVVCGIHRGLLVGALAQMGEDDVEISLKPFVGPNLCHAHVHANQLFDIAPRGPDEP</sequence>
<gene>
    <name evidence="1" type="ORF">GCM10009682_31720</name>
</gene>
<evidence type="ECO:0000313" key="2">
    <source>
        <dbReference type="Proteomes" id="UP001500218"/>
    </source>
</evidence>
<dbReference type="EMBL" id="BAAALT010000086">
    <property type="protein sequence ID" value="GAA1807518.1"/>
    <property type="molecule type" value="Genomic_DNA"/>
</dbReference>
<accession>A0ABP4YCE9</accession>
<keyword evidence="2" id="KW-1185">Reference proteome</keyword>
<comment type="caution">
    <text evidence="1">The sequence shown here is derived from an EMBL/GenBank/DDBJ whole genome shotgun (WGS) entry which is preliminary data.</text>
</comment>
<evidence type="ECO:0008006" key="3">
    <source>
        <dbReference type="Google" id="ProtNLM"/>
    </source>
</evidence>
<protein>
    <recommendedName>
        <fullName evidence="3">Transcriptional regulator</fullName>
    </recommendedName>
</protein>
<reference evidence="2" key="1">
    <citation type="journal article" date="2019" name="Int. J. Syst. Evol. Microbiol.">
        <title>The Global Catalogue of Microorganisms (GCM) 10K type strain sequencing project: providing services to taxonomists for standard genome sequencing and annotation.</title>
        <authorList>
            <consortium name="The Broad Institute Genomics Platform"/>
            <consortium name="The Broad Institute Genome Sequencing Center for Infectious Disease"/>
            <person name="Wu L."/>
            <person name="Ma J."/>
        </authorList>
    </citation>
    <scope>NUCLEOTIDE SEQUENCE [LARGE SCALE GENOMIC DNA]</scope>
    <source>
        <strain evidence="2">JCM 13250</strain>
    </source>
</reference>
<organism evidence="1 2">
    <name type="scientific">Luedemannella flava</name>
    <dbReference type="NCBI Taxonomy" id="349316"/>
    <lineage>
        <taxon>Bacteria</taxon>
        <taxon>Bacillati</taxon>
        <taxon>Actinomycetota</taxon>
        <taxon>Actinomycetes</taxon>
        <taxon>Micromonosporales</taxon>
        <taxon>Micromonosporaceae</taxon>
        <taxon>Luedemannella</taxon>
    </lineage>
</organism>
<proteinExistence type="predicted"/>
<dbReference type="InterPro" id="IPR036390">
    <property type="entry name" value="WH_DNA-bd_sf"/>
</dbReference>
<name>A0ABP4YCE9_9ACTN</name>
<dbReference type="SUPFAM" id="SSF46785">
    <property type="entry name" value="Winged helix' DNA-binding domain"/>
    <property type="match status" value="1"/>
</dbReference>
<dbReference type="Proteomes" id="UP001500218">
    <property type="component" value="Unassembled WGS sequence"/>
</dbReference>